<proteinExistence type="predicted"/>
<sequence length="88" mass="9651">MSWKSRAWTVIGSLAAVEDLKDTKICRLSSVMKTFNSQHVESMPTQVERPSSSSASTMEARSSSSSGSDNQSEEALRTVMYLSCWGPN</sequence>
<dbReference type="InterPro" id="IPR022251">
    <property type="entry name" value="DUF3774_wound-induced"/>
</dbReference>
<dbReference type="EMBL" id="EQ973822">
    <property type="protein sequence ID" value="EEF44515.1"/>
    <property type="molecule type" value="Genomic_DNA"/>
</dbReference>
<dbReference type="Pfam" id="PF12609">
    <property type="entry name" value="DUF3774"/>
    <property type="match status" value="1"/>
</dbReference>
<dbReference type="STRING" id="3988.B9RW78"/>
<organism evidence="2 3">
    <name type="scientific">Ricinus communis</name>
    <name type="common">Castor bean</name>
    <dbReference type="NCBI Taxonomy" id="3988"/>
    <lineage>
        <taxon>Eukaryota</taxon>
        <taxon>Viridiplantae</taxon>
        <taxon>Streptophyta</taxon>
        <taxon>Embryophyta</taxon>
        <taxon>Tracheophyta</taxon>
        <taxon>Spermatophyta</taxon>
        <taxon>Magnoliopsida</taxon>
        <taxon>eudicotyledons</taxon>
        <taxon>Gunneridae</taxon>
        <taxon>Pentapetalae</taxon>
        <taxon>rosids</taxon>
        <taxon>fabids</taxon>
        <taxon>Malpighiales</taxon>
        <taxon>Euphorbiaceae</taxon>
        <taxon>Acalyphoideae</taxon>
        <taxon>Acalypheae</taxon>
        <taxon>Ricinus</taxon>
    </lineage>
</organism>
<name>B9RW78_RICCO</name>
<feature type="region of interest" description="Disordered" evidence="1">
    <location>
        <begin position="39"/>
        <end position="74"/>
    </location>
</feature>
<gene>
    <name evidence="2" type="ORF">RCOM_1176550</name>
</gene>
<feature type="compositionally biased region" description="Low complexity" evidence="1">
    <location>
        <begin position="51"/>
        <end position="70"/>
    </location>
</feature>
<reference evidence="3" key="1">
    <citation type="journal article" date="2010" name="Nat. Biotechnol.">
        <title>Draft genome sequence of the oilseed species Ricinus communis.</title>
        <authorList>
            <person name="Chan A.P."/>
            <person name="Crabtree J."/>
            <person name="Zhao Q."/>
            <person name="Lorenzi H."/>
            <person name="Orvis J."/>
            <person name="Puiu D."/>
            <person name="Melake-Berhan A."/>
            <person name="Jones K.M."/>
            <person name="Redman J."/>
            <person name="Chen G."/>
            <person name="Cahoon E.B."/>
            <person name="Gedil M."/>
            <person name="Stanke M."/>
            <person name="Haas B.J."/>
            <person name="Wortman J.R."/>
            <person name="Fraser-Liggett C.M."/>
            <person name="Ravel J."/>
            <person name="Rabinowicz P.D."/>
        </authorList>
    </citation>
    <scope>NUCLEOTIDE SEQUENCE [LARGE SCALE GENOMIC DNA]</scope>
    <source>
        <strain evidence="3">cv. Hale</strain>
    </source>
</reference>
<evidence type="ECO:0000256" key="1">
    <source>
        <dbReference type="SAM" id="MobiDB-lite"/>
    </source>
</evidence>
<dbReference type="InParanoid" id="B9RW78"/>
<dbReference type="PANTHER" id="PTHR33090">
    <property type="entry name" value="DUF3774 DOMAIN PROTEIN-RELATED"/>
    <property type="match status" value="1"/>
</dbReference>
<protein>
    <submittedName>
        <fullName evidence="2">Uncharacterized protein</fullName>
    </submittedName>
</protein>
<accession>B9RW78</accession>
<evidence type="ECO:0000313" key="3">
    <source>
        <dbReference type="Proteomes" id="UP000008311"/>
    </source>
</evidence>
<dbReference type="Proteomes" id="UP000008311">
    <property type="component" value="Unassembled WGS sequence"/>
</dbReference>
<dbReference type="AlphaFoldDB" id="B9RW78"/>
<keyword evidence="3" id="KW-1185">Reference proteome</keyword>
<evidence type="ECO:0000313" key="2">
    <source>
        <dbReference type="EMBL" id="EEF44515.1"/>
    </source>
</evidence>
<feature type="compositionally biased region" description="Polar residues" evidence="1">
    <location>
        <begin position="39"/>
        <end position="50"/>
    </location>
</feature>
<dbReference type="eggNOG" id="ENOG502T1BE">
    <property type="taxonomic scope" value="Eukaryota"/>
</dbReference>